<dbReference type="PROSITE" id="PS50987">
    <property type="entry name" value="HTH_ARSR_2"/>
    <property type="match status" value="1"/>
</dbReference>
<dbReference type="Pfam" id="PF12840">
    <property type="entry name" value="HTH_20"/>
    <property type="match status" value="1"/>
</dbReference>
<dbReference type="GO" id="GO:0003677">
    <property type="term" value="F:DNA binding"/>
    <property type="evidence" value="ECO:0007669"/>
    <property type="project" value="UniProtKB-KW"/>
</dbReference>
<reference evidence="6 8" key="2">
    <citation type="submission" date="2021-03" db="EMBL/GenBank/DDBJ databases">
        <title>Genomic Encyclopedia of Type Strains, Phase IV (KMG-IV): sequencing the most valuable type-strain genomes for metagenomic binning, comparative biology and taxonomic classification.</title>
        <authorList>
            <person name="Goeker M."/>
        </authorList>
    </citation>
    <scope>NUCLEOTIDE SEQUENCE [LARGE SCALE GENOMIC DNA]</scope>
    <source>
        <strain evidence="6 8">DSM 40499</strain>
    </source>
</reference>
<keyword evidence="1" id="KW-0805">Transcription regulation</keyword>
<keyword evidence="3" id="KW-0804">Transcription</keyword>
<gene>
    <name evidence="5" type="ORF">AVL59_21400</name>
    <name evidence="6" type="ORF">J2Z21_008871</name>
</gene>
<dbReference type="InterPro" id="IPR051011">
    <property type="entry name" value="Metal_resp_trans_reg"/>
</dbReference>
<reference evidence="5 7" key="1">
    <citation type="submission" date="2016-06" db="EMBL/GenBank/DDBJ databases">
        <title>Complete genome sequence of Streptomyces griseochromogenes ATCC 14511, the Blasticidin S producer.</title>
        <authorList>
            <person name="Wu L."/>
        </authorList>
    </citation>
    <scope>NUCLEOTIDE SEQUENCE [LARGE SCALE GENOMIC DNA]</scope>
    <source>
        <strain evidence="5 7">ATCC 14511</strain>
    </source>
</reference>
<sequence>MLELEFTTEDLALTRLAISPLWEAIASLRVLTLQEGHALHGPWLAAVRPRLARARLDLRPVTEVITPRVAAFVAPAPVTAAPDIRLELAAMRTHPVEGIQADLEVLGLPRYADPVAAIEQVVTTIEAYWELAVAPYWPRIRAVLEADVRHRAFLLSTGGSRQLFSDLDPNLRWEDGRLGVRLRNNLSGTVELDGRGLVLAPSAFAWPRVSLLTAPPWQPLLRYPARGTATIWESRPAVPSHALARVIGRPKARLLTLLHEPATTTQLAALTGLTVGGASQHLTALRDAGLVRPTRIGRSILYARTETAEALMAEASEH</sequence>
<dbReference type="InterPro" id="IPR036388">
    <property type="entry name" value="WH-like_DNA-bd_sf"/>
</dbReference>
<dbReference type="PANTHER" id="PTHR43132:SF6">
    <property type="entry name" value="HTH-TYPE TRANSCRIPTIONAL REPRESSOR CZRA"/>
    <property type="match status" value="1"/>
</dbReference>
<evidence type="ECO:0000256" key="1">
    <source>
        <dbReference type="ARBA" id="ARBA00023015"/>
    </source>
</evidence>
<keyword evidence="8" id="KW-1185">Reference proteome</keyword>
<proteinExistence type="predicted"/>
<dbReference type="EMBL" id="CP016279">
    <property type="protein sequence ID" value="ANP51804.1"/>
    <property type="molecule type" value="Genomic_DNA"/>
</dbReference>
<evidence type="ECO:0000313" key="7">
    <source>
        <dbReference type="Proteomes" id="UP000092659"/>
    </source>
</evidence>
<dbReference type="Pfam" id="PF19361">
    <property type="entry name" value="DUF5937"/>
    <property type="match status" value="1"/>
</dbReference>
<keyword evidence="2 6" id="KW-0238">DNA-binding</keyword>
<accession>A0A1B1AZ02</accession>
<dbReference type="InterPro" id="IPR001845">
    <property type="entry name" value="HTH_ArsR_DNA-bd_dom"/>
</dbReference>
<dbReference type="AlphaFoldDB" id="A0A1B1AZ02"/>
<evidence type="ECO:0000256" key="2">
    <source>
        <dbReference type="ARBA" id="ARBA00023125"/>
    </source>
</evidence>
<protein>
    <submittedName>
        <fullName evidence="6">DNA-binding transcriptional ArsR family regulator</fullName>
    </submittedName>
</protein>
<evidence type="ECO:0000313" key="8">
    <source>
        <dbReference type="Proteomes" id="UP001519309"/>
    </source>
</evidence>
<dbReference type="InterPro" id="IPR036390">
    <property type="entry name" value="WH_DNA-bd_sf"/>
</dbReference>
<evidence type="ECO:0000259" key="4">
    <source>
        <dbReference type="PROSITE" id="PS50987"/>
    </source>
</evidence>
<dbReference type="SMART" id="SM00418">
    <property type="entry name" value="HTH_ARSR"/>
    <property type="match status" value="1"/>
</dbReference>
<evidence type="ECO:0000313" key="6">
    <source>
        <dbReference type="EMBL" id="MBP2055855.1"/>
    </source>
</evidence>
<dbReference type="Proteomes" id="UP000092659">
    <property type="component" value="Chromosome"/>
</dbReference>
<name>A0A1B1AZ02_9ACTN</name>
<feature type="domain" description="HTH arsR-type" evidence="4">
    <location>
        <begin position="231"/>
        <end position="318"/>
    </location>
</feature>
<organism evidence="5 7">
    <name type="scientific">Streptomyces griseochromogenes</name>
    <dbReference type="NCBI Taxonomy" id="68214"/>
    <lineage>
        <taxon>Bacteria</taxon>
        <taxon>Bacillati</taxon>
        <taxon>Actinomycetota</taxon>
        <taxon>Actinomycetes</taxon>
        <taxon>Kitasatosporales</taxon>
        <taxon>Streptomycetaceae</taxon>
        <taxon>Streptomyces</taxon>
    </lineage>
</organism>
<dbReference type="PANTHER" id="PTHR43132">
    <property type="entry name" value="ARSENICAL RESISTANCE OPERON REPRESSOR ARSR-RELATED"/>
    <property type="match status" value="1"/>
</dbReference>
<dbReference type="Proteomes" id="UP001519309">
    <property type="component" value="Unassembled WGS sequence"/>
</dbReference>
<dbReference type="STRING" id="68214.AVL59_21400"/>
<dbReference type="KEGG" id="sgs:AVL59_21400"/>
<evidence type="ECO:0000313" key="5">
    <source>
        <dbReference type="EMBL" id="ANP51804.1"/>
    </source>
</evidence>
<dbReference type="GO" id="GO:0003700">
    <property type="term" value="F:DNA-binding transcription factor activity"/>
    <property type="evidence" value="ECO:0007669"/>
    <property type="project" value="InterPro"/>
</dbReference>
<dbReference type="EMBL" id="JAGGLP010000034">
    <property type="protein sequence ID" value="MBP2055855.1"/>
    <property type="molecule type" value="Genomic_DNA"/>
</dbReference>
<dbReference type="Gene3D" id="1.10.10.10">
    <property type="entry name" value="Winged helix-like DNA-binding domain superfamily/Winged helix DNA-binding domain"/>
    <property type="match status" value="1"/>
</dbReference>
<dbReference type="OrthoDB" id="3460651at2"/>
<dbReference type="SUPFAM" id="SSF46785">
    <property type="entry name" value="Winged helix' DNA-binding domain"/>
    <property type="match status" value="1"/>
</dbReference>
<dbReference type="RefSeq" id="WP_067306888.1">
    <property type="nucleotide sequence ID" value="NZ_CP016279.1"/>
</dbReference>
<dbReference type="InterPro" id="IPR045981">
    <property type="entry name" value="DUF5937"/>
</dbReference>
<evidence type="ECO:0000256" key="3">
    <source>
        <dbReference type="ARBA" id="ARBA00023163"/>
    </source>
</evidence>
<dbReference type="CDD" id="cd00090">
    <property type="entry name" value="HTH_ARSR"/>
    <property type="match status" value="1"/>
</dbReference>
<dbReference type="InterPro" id="IPR011991">
    <property type="entry name" value="ArsR-like_HTH"/>
</dbReference>